<accession>A0A0N8VSN0</accession>
<evidence type="ECO:0000313" key="1">
    <source>
        <dbReference type="EMBL" id="KQB53780.1"/>
    </source>
</evidence>
<keyword evidence="2" id="KW-1185">Reference proteome</keyword>
<proteinExistence type="predicted"/>
<dbReference type="Proteomes" id="UP000050342">
    <property type="component" value="Unassembled WGS sequence"/>
</dbReference>
<sequence>MAFYDEMAVMALDMLTEFGQPILLREMIAGEYNPETGQTGPEQFSEQLAEGMVLDFTGLEFQRSTLIQQGDKKIKIAARDVLPPTLSTVAVSDIAVSNLYDYFFLPPSVWSVINVKETNPAGAPLIFELQGRR</sequence>
<comment type="caution">
    <text evidence="1">The sequence shown here is derived from an EMBL/GenBank/DDBJ whole genome shotgun (WGS) entry which is preliminary data.</text>
</comment>
<gene>
    <name evidence="1" type="ORF">AQS70_09210</name>
</gene>
<protein>
    <submittedName>
        <fullName evidence="1">Uncharacterized protein</fullName>
    </submittedName>
</protein>
<name>A0A0N8VSN0_9PSED</name>
<dbReference type="OrthoDB" id="6006387at2"/>
<reference evidence="1 2" key="1">
    <citation type="submission" date="2015-10" db="EMBL/GenBank/DDBJ databases">
        <title>Pseudomonas helleri sp. nov. and Pseudomonas weihenstephanensis sp. nov., isolated from raw cows milk.</title>
        <authorList>
            <person name="Von Neubeck M."/>
            <person name="Huptas C."/>
            <person name="Wenning M."/>
            <person name="Scherer S."/>
        </authorList>
    </citation>
    <scope>NUCLEOTIDE SEQUENCE [LARGE SCALE GENOMIC DNA]</scope>
    <source>
        <strain evidence="1 2">BSTT44</strain>
    </source>
</reference>
<dbReference type="EMBL" id="LLWH01000160">
    <property type="protein sequence ID" value="KQB53780.1"/>
    <property type="molecule type" value="Genomic_DNA"/>
</dbReference>
<dbReference type="STRING" id="1563157.AQS70_09210"/>
<dbReference type="RefSeq" id="WP_055102754.1">
    <property type="nucleotide sequence ID" value="NZ_LLWH01000160.1"/>
</dbReference>
<dbReference type="AlphaFoldDB" id="A0A0N8VSN0"/>
<evidence type="ECO:0000313" key="2">
    <source>
        <dbReference type="Proteomes" id="UP000050342"/>
    </source>
</evidence>
<organism evidence="1 2">
    <name type="scientific">Pseudomonas endophytica</name>
    <dbReference type="NCBI Taxonomy" id="1563157"/>
    <lineage>
        <taxon>Bacteria</taxon>
        <taxon>Pseudomonadati</taxon>
        <taxon>Pseudomonadota</taxon>
        <taxon>Gammaproteobacteria</taxon>
        <taxon>Pseudomonadales</taxon>
        <taxon>Pseudomonadaceae</taxon>
        <taxon>Pseudomonas</taxon>
    </lineage>
</organism>